<evidence type="ECO:0000256" key="1">
    <source>
        <dbReference type="SAM" id="SignalP"/>
    </source>
</evidence>
<dbReference type="InterPro" id="IPR031304">
    <property type="entry name" value="SLT_2"/>
</dbReference>
<sequence length="417" mass="45819">MRTPRKRPGRPLALLFATGLLAVAPSLWAGPEAPADTGPSDFEQCKTKLRQLAIEAGVSERTAREVLADARHLDRVIELDRQQPEFTTPFADYLNRRVNDDRVRRGRELLREHRALLDRVTRETGVPAPYLVAFWGLETNFGSYFGKMSVPSALATLACDDRRTTLFTQQLIAALRIIDEGAIAAADMEGSWAGAMGHVQFMPTVFLKHAVDADGDGRRDLWHSLPDAMMSAGRFLQSMGWNGDYRWGREVLLPAGFDYALADGRRLPLAEWRRLGIHDAFGQPLAHEPIDARLIVPAGHRGPAFLVYDNFDVILGWNRSEFYALAVGYLADRVAGAGRLQRPPPEDAPALSRQQVMALQQALNDRGFDTGTPDGILGPATRSAIRHFQAAAGLVADGYPGRSVLARLALTPDPGGQ</sequence>
<name>A0A1V2DT69_9GAMM</name>
<dbReference type="STRING" id="135739.BTO32_12725"/>
<dbReference type="GO" id="GO:0009253">
    <property type="term" value="P:peptidoglycan catabolic process"/>
    <property type="evidence" value="ECO:0007669"/>
    <property type="project" value="TreeGrafter"/>
</dbReference>
<dbReference type="SUPFAM" id="SSF47090">
    <property type="entry name" value="PGBD-like"/>
    <property type="match status" value="1"/>
</dbReference>
<dbReference type="Pfam" id="PF01471">
    <property type="entry name" value="PG_binding_1"/>
    <property type="match status" value="1"/>
</dbReference>
<dbReference type="InterPro" id="IPR023346">
    <property type="entry name" value="Lysozyme-like_dom_sf"/>
</dbReference>
<dbReference type="InterPro" id="IPR011970">
    <property type="entry name" value="MltB_2"/>
</dbReference>
<evidence type="ECO:0000313" key="5">
    <source>
        <dbReference type="Proteomes" id="UP000189339"/>
    </source>
</evidence>
<feature type="signal peptide" evidence="1">
    <location>
        <begin position="1"/>
        <end position="29"/>
    </location>
</feature>
<dbReference type="Gene3D" id="1.10.530.10">
    <property type="match status" value="1"/>
</dbReference>
<feature type="domain" description="Peptidoglycan binding-like" evidence="2">
    <location>
        <begin position="353"/>
        <end position="408"/>
    </location>
</feature>
<dbReference type="InterPro" id="IPR036365">
    <property type="entry name" value="PGBD-like_sf"/>
</dbReference>
<dbReference type="PANTHER" id="PTHR30163:SF8">
    <property type="entry name" value="LYTIC MUREIN TRANSGLYCOSYLASE"/>
    <property type="match status" value="1"/>
</dbReference>
<dbReference type="Proteomes" id="UP000189339">
    <property type="component" value="Unassembled WGS sequence"/>
</dbReference>
<proteinExistence type="predicted"/>
<dbReference type="NCBIfam" id="TIGR02283">
    <property type="entry name" value="MltB_2"/>
    <property type="match status" value="1"/>
</dbReference>
<dbReference type="SUPFAM" id="SSF53955">
    <property type="entry name" value="Lysozyme-like"/>
    <property type="match status" value="1"/>
</dbReference>
<dbReference type="Gene3D" id="1.10.8.350">
    <property type="entry name" value="Bacterial muramidase"/>
    <property type="match status" value="1"/>
</dbReference>
<reference evidence="4 5" key="1">
    <citation type="submission" date="2016-12" db="EMBL/GenBank/DDBJ databases">
        <title>Marinobacter lutaoensis whole genome sequencing.</title>
        <authorList>
            <person name="Verma A."/>
            <person name="Krishnamurthi S."/>
        </authorList>
    </citation>
    <scope>NUCLEOTIDE SEQUENCE [LARGE SCALE GENOMIC DNA]</scope>
    <source>
        <strain evidence="4 5">T5054</strain>
    </source>
</reference>
<dbReference type="AlphaFoldDB" id="A0A1V2DT69"/>
<evidence type="ECO:0000313" key="4">
    <source>
        <dbReference type="EMBL" id="ONF43640.1"/>
    </source>
</evidence>
<protein>
    <submittedName>
        <fullName evidence="4">Lytic transglycosylase</fullName>
    </submittedName>
</protein>
<keyword evidence="5" id="KW-1185">Reference proteome</keyword>
<accession>A0A1V2DT69</accession>
<dbReference type="CDD" id="cd13399">
    <property type="entry name" value="Slt35-like"/>
    <property type="match status" value="1"/>
</dbReference>
<dbReference type="InterPro" id="IPR002477">
    <property type="entry name" value="Peptidoglycan-bd-like"/>
</dbReference>
<dbReference type="Gene3D" id="1.10.101.10">
    <property type="entry name" value="PGBD-like superfamily/PGBD"/>
    <property type="match status" value="1"/>
</dbReference>
<feature type="chain" id="PRO_5011985024" evidence="1">
    <location>
        <begin position="30"/>
        <end position="417"/>
    </location>
</feature>
<dbReference type="PANTHER" id="PTHR30163">
    <property type="entry name" value="MEMBRANE-BOUND LYTIC MUREIN TRANSGLYCOSYLASE B"/>
    <property type="match status" value="1"/>
</dbReference>
<evidence type="ECO:0000259" key="3">
    <source>
        <dbReference type="Pfam" id="PF13406"/>
    </source>
</evidence>
<keyword evidence="1" id="KW-0732">Signal</keyword>
<dbReference type="GO" id="GO:0008933">
    <property type="term" value="F:peptidoglycan lytic transglycosylase activity"/>
    <property type="evidence" value="ECO:0007669"/>
    <property type="project" value="TreeGrafter"/>
</dbReference>
<comment type="caution">
    <text evidence="4">The sequence shown here is derived from an EMBL/GenBank/DDBJ whole genome shotgun (WGS) entry which is preliminary data.</text>
</comment>
<organism evidence="4 5">
    <name type="scientific">Marinobacter lutaoensis</name>
    <dbReference type="NCBI Taxonomy" id="135739"/>
    <lineage>
        <taxon>Bacteria</taxon>
        <taxon>Pseudomonadati</taxon>
        <taxon>Pseudomonadota</taxon>
        <taxon>Gammaproteobacteria</taxon>
        <taxon>Pseudomonadales</taxon>
        <taxon>Marinobacteraceae</taxon>
        <taxon>Marinobacter</taxon>
    </lineage>
</organism>
<dbReference type="EMBL" id="MSCW01000007">
    <property type="protein sequence ID" value="ONF43640.1"/>
    <property type="molecule type" value="Genomic_DNA"/>
</dbReference>
<dbReference type="InterPro" id="IPR036366">
    <property type="entry name" value="PGBDSf"/>
</dbReference>
<dbReference type="InterPro" id="IPR043426">
    <property type="entry name" value="MltB-like"/>
</dbReference>
<dbReference type="Pfam" id="PF13406">
    <property type="entry name" value="SLT_2"/>
    <property type="match status" value="1"/>
</dbReference>
<gene>
    <name evidence="4" type="ORF">BTO32_12725</name>
</gene>
<evidence type="ECO:0000259" key="2">
    <source>
        <dbReference type="Pfam" id="PF01471"/>
    </source>
</evidence>
<feature type="domain" description="Transglycosylase SLT" evidence="3">
    <location>
        <begin position="42"/>
        <end position="332"/>
    </location>
</feature>